<comment type="caution">
    <text evidence="1">The sequence shown here is derived from an EMBL/GenBank/DDBJ whole genome shotgun (WGS) entry which is preliminary data.</text>
</comment>
<accession>A0A699IX57</accession>
<sequence>MLSLPLRRLPSPPTMKLHFYIPYTLTKNTLRMCQISFPNGLKEAFTRAPTQYKEYLSEFWYTTKTLEDSKVWVSTPTGGVRGDISITTFINALRADDISKKIMLEDLSEFLKDIRSAFFTPNSPQDEPIIVTDKSEEYDVDKEETHDTSHDMLEYTSVSHPPSLKSAQVQELMAQVKLPKASSFTSSSFFSSEIAYDFGFPSKSITQGQASASPAEGEKNTKDAETNLKDELIDLLGTNVMTQYYNKKLLFDKYCDKMVKRKKIHKITNCKVLTKKGPITLKIYKEDGSE</sequence>
<dbReference type="EMBL" id="BKCJ010343676">
    <property type="protein sequence ID" value="GEZ93075.1"/>
    <property type="molecule type" value="Genomic_DNA"/>
</dbReference>
<evidence type="ECO:0000313" key="1">
    <source>
        <dbReference type="EMBL" id="GEZ93075.1"/>
    </source>
</evidence>
<protein>
    <submittedName>
        <fullName evidence="1">Uncharacterized protein</fullName>
    </submittedName>
</protein>
<reference evidence="1" key="1">
    <citation type="journal article" date="2019" name="Sci. Rep.">
        <title>Draft genome of Tanacetum cinerariifolium, the natural source of mosquito coil.</title>
        <authorList>
            <person name="Yamashiro T."/>
            <person name="Shiraishi A."/>
            <person name="Satake H."/>
            <person name="Nakayama K."/>
        </authorList>
    </citation>
    <scope>NUCLEOTIDE SEQUENCE</scope>
</reference>
<gene>
    <name evidence="1" type="ORF">Tci_565048</name>
    <name evidence="2" type="ORF">Tci_565631</name>
</gene>
<proteinExistence type="predicted"/>
<dbReference type="EMBL" id="BKCJ010344533">
    <property type="protein sequence ID" value="GEZ93658.1"/>
    <property type="molecule type" value="Genomic_DNA"/>
</dbReference>
<organism evidence="1">
    <name type="scientific">Tanacetum cinerariifolium</name>
    <name type="common">Dalmatian daisy</name>
    <name type="synonym">Chrysanthemum cinerariifolium</name>
    <dbReference type="NCBI Taxonomy" id="118510"/>
    <lineage>
        <taxon>Eukaryota</taxon>
        <taxon>Viridiplantae</taxon>
        <taxon>Streptophyta</taxon>
        <taxon>Embryophyta</taxon>
        <taxon>Tracheophyta</taxon>
        <taxon>Spermatophyta</taxon>
        <taxon>Magnoliopsida</taxon>
        <taxon>eudicotyledons</taxon>
        <taxon>Gunneridae</taxon>
        <taxon>Pentapetalae</taxon>
        <taxon>asterids</taxon>
        <taxon>campanulids</taxon>
        <taxon>Asterales</taxon>
        <taxon>Asteraceae</taxon>
        <taxon>Asteroideae</taxon>
        <taxon>Anthemideae</taxon>
        <taxon>Anthemidinae</taxon>
        <taxon>Tanacetum</taxon>
    </lineage>
</organism>
<evidence type="ECO:0000313" key="2">
    <source>
        <dbReference type="EMBL" id="GEZ93658.1"/>
    </source>
</evidence>
<name>A0A699IX57_TANCI</name>
<dbReference type="AlphaFoldDB" id="A0A699IX57"/>